<organism evidence="2 3">
    <name type="scientific">Plectus sambesii</name>
    <dbReference type="NCBI Taxonomy" id="2011161"/>
    <lineage>
        <taxon>Eukaryota</taxon>
        <taxon>Metazoa</taxon>
        <taxon>Ecdysozoa</taxon>
        <taxon>Nematoda</taxon>
        <taxon>Chromadorea</taxon>
        <taxon>Plectida</taxon>
        <taxon>Plectina</taxon>
        <taxon>Plectoidea</taxon>
        <taxon>Plectidae</taxon>
        <taxon>Plectus</taxon>
    </lineage>
</organism>
<feature type="transmembrane region" description="Helical" evidence="1">
    <location>
        <begin position="221"/>
        <end position="242"/>
    </location>
</feature>
<sequence>MGIASASNIFDERCLANIVMLPFTAISIPIYVIFVCALIKYRKSELSGAFFTLHISIAVADLLSLIFGKFFFKFPAFCGIFPLGYDIAMDYSYFLGKLVAFMFWYSMHVQMCGVVVVTINRFTALVFPLKHNKITLGISGIWIGIVLNVTLFVMYLIQFIKFARNRAALKKSNVAAKTKAYTEMKLALCGFVVFLVLSAFGLIFLRMIAENLFEDYCEVCIHLYSVFGDINTWISPYVLLAISSQTRHCFLKTIGLGCFIKKTEVVPLTSTVGGTLELRRNSQRNGRS</sequence>
<proteinExistence type="predicted"/>
<dbReference type="Pfam" id="PF10323">
    <property type="entry name" value="7TM_GPCR_Srv"/>
    <property type="match status" value="2"/>
</dbReference>
<evidence type="ECO:0000313" key="3">
    <source>
        <dbReference type="WBParaSite" id="PSAMB.scaffold2046size25806.g16169.t1"/>
    </source>
</evidence>
<dbReference type="Proteomes" id="UP000887566">
    <property type="component" value="Unplaced"/>
</dbReference>
<evidence type="ECO:0000256" key="1">
    <source>
        <dbReference type="SAM" id="Phobius"/>
    </source>
</evidence>
<name>A0A914VHX3_9BILA</name>
<dbReference type="AlphaFoldDB" id="A0A914VHX3"/>
<feature type="transmembrane region" description="Helical" evidence="1">
    <location>
        <begin position="101"/>
        <end position="122"/>
    </location>
</feature>
<dbReference type="SUPFAM" id="SSF81321">
    <property type="entry name" value="Family A G protein-coupled receptor-like"/>
    <property type="match status" value="1"/>
</dbReference>
<accession>A0A914VHX3</accession>
<dbReference type="PANTHER" id="PTHR31748">
    <property type="entry name" value="SERPENTINE RECEPTOR, CLASS V"/>
    <property type="match status" value="1"/>
</dbReference>
<dbReference type="Gene3D" id="1.20.1070.10">
    <property type="entry name" value="Rhodopsin 7-helix transmembrane proteins"/>
    <property type="match status" value="1"/>
</dbReference>
<feature type="transmembrane region" description="Helical" evidence="1">
    <location>
        <begin position="134"/>
        <end position="157"/>
    </location>
</feature>
<dbReference type="InterPro" id="IPR019426">
    <property type="entry name" value="7TM_GPCR_serpentine_rcpt_Srv"/>
</dbReference>
<feature type="transmembrane region" description="Helical" evidence="1">
    <location>
        <begin position="15"/>
        <end position="39"/>
    </location>
</feature>
<keyword evidence="1" id="KW-1133">Transmembrane helix</keyword>
<keyword evidence="1" id="KW-0812">Transmembrane</keyword>
<feature type="transmembrane region" description="Helical" evidence="1">
    <location>
        <begin position="46"/>
        <end position="68"/>
    </location>
</feature>
<keyword evidence="2" id="KW-1185">Reference proteome</keyword>
<reference evidence="3" key="1">
    <citation type="submission" date="2022-11" db="UniProtKB">
        <authorList>
            <consortium name="WormBaseParasite"/>
        </authorList>
    </citation>
    <scope>IDENTIFICATION</scope>
</reference>
<evidence type="ECO:0000313" key="2">
    <source>
        <dbReference type="Proteomes" id="UP000887566"/>
    </source>
</evidence>
<dbReference type="PANTHER" id="PTHR31748:SF1">
    <property type="entry name" value="SERPENTINE RECEPTOR, CLASS V"/>
    <property type="match status" value="1"/>
</dbReference>
<dbReference type="WBParaSite" id="PSAMB.scaffold2046size25806.g16169.t1">
    <property type="protein sequence ID" value="PSAMB.scaffold2046size25806.g16169.t1"/>
    <property type="gene ID" value="PSAMB.scaffold2046size25806.g16169"/>
</dbReference>
<protein>
    <submittedName>
        <fullName evidence="3">G-protein coupled receptors family 1 profile domain-containing protein</fullName>
    </submittedName>
</protein>
<feature type="transmembrane region" description="Helical" evidence="1">
    <location>
        <begin position="186"/>
        <end position="209"/>
    </location>
</feature>
<keyword evidence="1" id="KW-0472">Membrane</keyword>